<keyword evidence="6 12" id="KW-1003">Cell membrane</keyword>
<gene>
    <name evidence="13" type="primary">ccmD</name>
    <name evidence="13" type="ORF">FNZ56_02190</name>
</gene>
<evidence type="ECO:0000313" key="13">
    <source>
        <dbReference type="EMBL" id="QDQ72766.1"/>
    </source>
</evidence>
<accession>A0A516V2L2</accession>
<comment type="subcellular location">
    <subcellularLocation>
        <location evidence="2 12">Cell inner membrane</location>
        <topology evidence="2 12">Single-pass membrane protein</topology>
    </subcellularLocation>
</comment>
<keyword evidence="5 12" id="KW-0813">Transport</keyword>
<evidence type="ECO:0000256" key="4">
    <source>
        <dbReference type="ARBA" id="ARBA00016461"/>
    </source>
</evidence>
<dbReference type="Pfam" id="PF04995">
    <property type="entry name" value="CcmD"/>
    <property type="match status" value="1"/>
</dbReference>
<proteinExistence type="inferred from homology"/>
<keyword evidence="11 12" id="KW-0472">Membrane</keyword>
<protein>
    <recommendedName>
        <fullName evidence="4 12">Heme exporter protein D</fullName>
    </recommendedName>
</protein>
<keyword evidence="8 12" id="KW-0812">Transmembrane</keyword>
<dbReference type="GO" id="GO:0017004">
    <property type="term" value="P:cytochrome complex assembly"/>
    <property type="evidence" value="ECO:0007669"/>
    <property type="project" value="UniProtKB-KW"/>
</dbReference>
<evidence type="ECO:0000313" key="14">
    <source>
        <dbReference type="Proteomes" id="UP000315891"/>
    </source>
</evidence>
<dbReference type="AlphaFoldDB" id="A0A516V2L2"/>
<feature type="transmembrane region" description="Helical" evidence="12">
    <location>
        <begin position="6"/>
        <end position="24"/>
    </location>
</feature>
<comment type="similarity">
    <text evidence="3 12">Belongs to the CcmD/CycX/HelD family.</text>
</comment>
<dbReference type="GO" id="GO:0005886">
    <property type="term" value="C:plasma membrane"/>
    <property type="evidence" value="ECO:0007669"/>
    <property type="project" value="UniProtKB-SubCell"/>
</dbReference>
<keyword evidence="9 12" id="KW-0201">Cytochrome c-type biogenesis</keyword>
<evidence type="ECO:0000256" key="9">
    <source>
        <dbReference type="ARBA" id="ARBA00022748"/>
    </source>
</evidence>
<evidence type="ECO:0000256" key="1">
    <source>
        <dbReference type="ARBA" id="ARBA00002442"/>
    </source>
</evidence>
<evidence type="ECO:0000256" key="10">
    <source>
        <dbReference type="ARBA" id="ARBA00022989"/>
    </source>
</evidence>
<evidence type="ECO:0000256" key="3">
    <source>
        <dbReference type="ARBA" id="ARBA00008741"/>
    </source>
</evidence>
<keyword evidence="14" id="KW-1185">Reference proteome</keyword>
<evidence type="ECO:0000256" key="11">
    <source>
        <dbReference type="ARBA" id="ARBA00023136"/>
    </source>
</evidence>
<sequence>MSYRNYVIAAYAVFAVMLLWDFLAPKLQLSQALRAIRLQRRRDVAKRKPGANA</sequence>
<evidence type="ECO:0000256" key="12">
    <source>
        <dbReference type="RuleBase" id="RU363101"/>
    </source>
</evidence>
<name>A0A516V2L2_9GAMM</name>
<evidence type="ECO:0000256" key="8">
    <source>
        <dbReference type="ARBA" id="ARBA00022692"/>
    </source>
</evidence>
<evidence type="ECO:0000256" key="5">
    <source>
        <dbReference type="ARBA" id="ARBA00022448"/>
    </source>
</evidence>
<dbReference type="Proteomes" id="UP000315891">
    <property type="component" value="Chromosome"/>
</dbReference>
<dbReference type="EMBL" id="CP041742">
    <property type="protein sequence ID" value="QDQ72766.1"/>
    <property type="molecule type" value="Genomic_DNA"/>
</dbReference>
<keyword evidence="10 12" id="KW-1133">Transmembrane helix</keyword>
<dbReference type="GO" id="GO:0015886">
    <property type="term" value="P:heme transport"/>
    <property type="evidence" value="ECO:0007669"/>
    <property type="project" value="InterPro"/>
</dbReference>
<dbReference type="InterPro" id="IPR007078">
    <property type="entry name" value="Haem_export_protD_CcmD"/>
</dbReference>
<organism evidence="13 14">
    <name type="scientific">Pseudoluteimonas lycopersici</name>
    <dbReference type="NCBI Taxonomy" id="1324796"/>
    <lineage>
        <taxon>Bacteria</taxon>
        <taxon>Pseudomonadati</taxon>
        <taxon>Pseudomonadota</taxon>
        <taxon>Gammaproteobacteria</taxon>
        <taxon>Lysobacterales</taxon>
        <taxon>Lysobacteraceae</taxon>
        <taxon>Pseudoluteimonas</taxon>
    </lineage>
</organism>
<evidence type="ECO:0000256" key="7">
    <source>
        <dbReference type="ARBA" id="ARBA00022519"/>
    </source>
</evidence>
<keyword evidence="7 12" id="KW-0997">Cell inner membrane</keyword>
<evidence type="ECO:0000256" key="2">
    <source>
        <dbReference type="ARBA" id="ARBA00004377"/>
    </source>
</evidence>
<dbReference type="NCBIfam" id="TIGR03141">
    <property type="entry name" value="cytochro_ccmD"/>
    <property type="match status" value="1"/>
</dbReference>
<evidence type="ECO:0000256" key="6">
    <source>
        <dbReference type="ARBA" id="ARBA00022475"/>
    </source>
</evidence>
<dbReference type="RefSeq" id="WP_143878281.1">
    <property type="nucleotide sequence ID" value="NZ_BAABLZ010000002.1"/>
</dbReference>
<comment type="function">
    <text evidence="1 12">Required for the export of heme to the periplasm for the biogenesis of c-type cytochromes.</text>
</comment>
<reference evidence="13 14" key="1">
    <citation type="submission" date="2019-07" db="EMBL/GenBank/DDBJ databases">
        <title>Lysobacter weifangensis sp. nov., isolated from bensulfuron-methyl contaminated farmland soil.</title>
        <authorList>
            <person name="Zhao H."/>
        </authorList>
    </citation>
    <scope>NUCLEOTIDE SEQUENCE [LARGE SCALE GENOMIC DNA]</scope>
    <source>
        <strain evidence="13 14">CC-Bw-6</strain>
    </source>
</reference>